<feature type="region of interest" description="Disordered" evidence="3">
    <location>
        <begin position="37"/>
        <end position="84"/>
    </location>
</feature>
<keyword evidence="5" id="KW-0418">Kinase</keyword>
<evidence type="ECO:0000256" key="2">
    <source>
        <dbReference type="PROSITE-ProRule" id="PRU00703"/>
    </source>
</evidence>
<dbReference type="OrthoDB" id="9811720at2"/>
<dbReference type="SMART" id="SM00116">
    <property type="entry name" value="CBS"/>
    <property type="match status" value="2"/>
</dbReference>
<dbReference type="SUPFAM" id="SSF54631">
    <property type="entry name" value="CBS-domain pair"/>
    <property type="match status" value="1"/>
</dbReference>
<dbReference type="PANTHER" id="PTHR43080:SF26">
    <property type="entry name" value="REGULATORY PROTEIN"/>
    <property type="match status" value="1"/>
</dbReference>
<dbReference type="Proteomes" id="UP000235916">
    <property type="component" value="Unassembled WGS sequence"/>
</dbReference>
<dbReference type="InterPro" id="IPR051257">
    <property type="entry name" value="Diverse_CBS-Domain"/>
</dbReference>
<dbReference type="PANTHER" id="PTHR43080">
    <property type="entry name" value="CBS DOMAIN-CONTAINING PROTEIN CBSX3, MITOCHONDRIAL"/>
    <property type="match status" value="1"/>
</dbReference>
<dbReference type="InterPro" id="IPR046342">
    <property type="entry name" value="CBS_dom_sf"/>
</dbReference>
<accession>A0A2N8KXH2</accession>
<dbReference type="InterPro" id="IPR000644">
    <property type="entry name" value="CBS_dom"/>
</dbReference>
<sequence length="226" mass="24316">MLTVYGLNGRIFSGSLEGLRELGPVQAVARLRAVEPVHRDQEPSLQRDLSAPGMPGRKAGRQGALAAYSEAQQQAQPAASGAGARQPLTLTEQLMSRKLITVPVMASVAQGLDLLAEARVGQAPVLNPQQRLVGLLLRADLLPVPRDIQDAAAWARWFSRPVGEVMWSPVPAARPDTPIREVAQALLDLRLPGLPVLDESGELVGFISRSDILRGLSREPPLDLWG</sequence>
<evidence type="ECO:0000256" key="1">
    <source>
        <dbReference type="ARBA" id="ARBA00023122"/>
    </source>
</evidence>
<feature type="domain" description="CBS" evidence="4">
    <location>
        <begin position="166"/>
        <end position="224"/>
    </location>
</feature>
<proteinExistence type="predicted"/>
<dbReference type="Gene3D" id="3.10.580.10">
    <property type="entry name" value="CBS-domain"/>
    <property type="match status" value="1"/>
</dbReference>
<dbReference type="PROSITE" id="PS51371">
    <property type="entry name" value="CBS"/>
    <property type="match status" value="2"/>
</dbReference>
<dbReference type="Pfam" id="PF00571">
    <property type="entry name" value="CBS"/>
    <property type="match status" value="2"/>
</dbReference>
<dbReference type="EMBL" id="POSP01000003">
    <property type="protein sequence ID" value="PND38165.1"/>
    <property type="molecule type" value="Genomic_DNA"/>
</dbReference>
<gene>
    <name evidence="5" type="ORF">C1O66_11975</name>
</gene>
<evidence type="ECO:0000313" key="5">
    <source>
        <dbReference type="EMBL" id="PND38165.1"/>
    </source>
</evidence>
<name>A0A2N8KXH2_9BURK</name>
<evidence type="ECO:0000259" key="4">
    <source>
        <dbReference type="PROSITE" id="PS51371"/>
    </source>
</evidence>
<keyword evidence="6" id="KW-1185">Reference proteome</keyword>
<dbReference type="AlphaFoldDB" id="A0A2N8KXH2"/>
<dbReference type="GO" id="GO:0016301">
    <property type="term" value="F:kinase activity"/>
    <property type="evidence" value="ECO:0007669"/>
    <property type="project" value="UniProtKB-KW"/>
</dbReference>
<evidence type="ECO:0000313" key="6">
    <source>
        <dbReference type="Proteomes" id="UP000235916"/>
    </source>
</evidence>
<comment type="caution">
    <text evidence="5">The sequence shown here is derived from an EMBL/GenBank/DDBJ whole genome shotgun (WGS) entry which is preliminary data.</text>
</comment>
<dbReference type="CDD" id="cd02205">
    <property type="entry name" value="CBS_pair_SF"/>
    <property type="match status" value="1"/>
</dbReference>
<protein>
    <submittedName>
        <fullName evidence="5">Histidine kinase</fullName>
    </submittedName>
</protein>
<organism evidence="5 6">
    <name type="scientific">Kinneretia aquatilis</name>
    <dbReference type="NCBI Taxonomy" id="2070761"/>
    <lineage>
        <taxon>Bacteria</taxon>
        <taxon>Pseudomonadati</taxon>
        <taxon>Pseudomonadota</taxon>
        <taxon>Betaproteobacteria</taxon>
        <taxon>Burkholderiales</taxon>
        <taxon>Sphaerotilaceae</taxon>
        <taxon>Roseateles</taxon>
    </lineage>
</organism>
<dbReference type="RefSeq" id="WP_102768085.1">
    <property type="nucleotide sequence ID" value="NZ_POSP01000003.1"/>
</dbReference>
<reference evidence="5 6" key="1">
    <citation type="submission" date="2018-01" db="EMBL/GenBank/DDBJ databases">
        <title>Draft genome sequence of Paucibacter aquatile CR182 isolated from freshwater of the Nakdong River.</title>
        <authorList>
            <person name="Choi A."/>
            <person name="Chung E.J."/>
        </authorList>
    </citation>
    <scope>NUCLEOTIDE SEQUENCE [LARGE SCALE GENOMIC DNA]</scope>
    <source>
        <strain evidence="5 6">CR182</strain>
    </source>
</reference>
<evidence type="ECO:0000256" key="3">
    <source>
        <dbReference type="SAM" id="MobiDB-lite"/>
    </source>
</evidence>
<keyword evidence="1 2" id="KW-0129">CBS domain</keyword>
<keyword evidence="5" id="KW-0808">Transferase</keyword>
<feature type="domain" description="CBS" evidence="4">
    <location>
        <begin position="95"/>
        <end position="151"/>
    </location>
</feature>
<feature type="compositionally biased region" description="Low complexity" evidence="3">
    <location>
        <begin position="64"/>
        <end position="84"/>
    </location>
</feature>